<dbReference type="InterPro" id="IPR050490">
    <property type="entry name" value="Bact_solute-bd_prot1"/>
</dbReference>
<dbReference type="EMBL" id="CP019937">
    <property type="protein sequence ID" value="ARO13811.1"/>
    <property type="molecule type" value="Genomic_DNA"/>
</dbReference>
<dbReference type="PANTHER" id="PTHR43649:SF31">
    <property type="entry name" value="SN-GLYCEROL-3-PHOSPHATE-BINDING PERIPLASMIC PROTEIN UGPB"/>
    <property type="match status" value="1"/>
</dbReference>
<keyword evidence="5" id="KW-0813">Transport</keyword>
<dbReference type="PANTHER" id="PTHR43649">
    <property type="entry name" value="ARABINOSE-BINDING PROTEIN-RELATED"/>
    <property type="match status" value="1"/>
</dbReference>
<dbReference type="Pfam" id="PF13416">
    <property type="entry name" value="SBP_bac_8"/>
    <property type="match status" value="1"/>
</dbReference>
<evidence type="ECO:0000256" key="1">
    <source>
        <dbReference type="ARBA" id="ARBA00004418"/>
    </source>
</evidence>
<evidence type="ECO:0000313" key="10">
    <source>
        <dbReference type="EMBL" id="ARO13811.1"/>
    </source>
</evidence>
<dbReference type="AlphaFoldDB" id="A0A1W6NX98"/>
<dbReference type="Gene3D" id="3.40.190.10">
    <property type="entry name" value="Periplasmic binding protein-like II"/>
    <property type="match status" value="2"/>
</dbReference>
<organism evidence="10 11">
    <name type="scientific">Ketogulonicigenium robustum</name>
    <dbReference type="NCBI Taxonomy" id="92947"/>
    <lineage>
        <taxon>Bacteria</taxon>
        <taxon>Pseudomonadati</taxon>
        <taxon>Pseudomonadota</taxon>
        <taxon>Alphaproteobacteria</taxon>
        <taxon>Rhodobacterales</taxon>
        <taxon>Roseobacteraceae</taxon>
        <taxon>Ketogulonicigenium</taxon>
    </lineage>
</organism>
<comment type="similarity">
    <text evidence="2">Belongs to the bacterial solute-binding protein 1 family.</text>
</comment>
<dbReference type="OrthoDB" id="9762335at2"/>
<dbReference type="InterPro" id="IPR006059">
    <property type="entry name" value="SBP"/>
</dbReference>
<dbReference type="InterPro" id="IPR006061">
    <property type="entry name" value="SBP_1_CS"/>
</dbReference>
<dbReference type="Proteomes" id="UP000242447">
    <property type="component" value="Chromosome"/>
</dbReference>
<evidence type="ECO:0000313" key="11">
    <source>
        <dbReference type="Proteomes" id="UP000242447"/>
    </source>
</evidence>
<dbReference type="SUPFAM" id="SSF53850">
    <property type="entry name" value="Periplasmic binding protein-like II"/>
    <property type="match status" value="1"/>
</dbReference>
<comment type="subcellular location">
    <subcellularLocation>
        <location evidence="1">Periplasm</location>
    </subcellularLocation>
</comment>
<keyword evidence="6 9" id="KW-0732">Signal</keyword>
<dbReference type="GO" id="GO:0042597">
    <property type="term" value="C:periplasmic space"/>
    <property type="evidence" value="ECO:0007669"/>
    <property type="project" value="UniProtKB-SubCell"/>
</dbReference>
<dbReference type="RefSeq" id="WP_085785463.1">
    <property type="nucleotide sequence ID" value="NZ_CP019937.1"/>
</dbReference>
<comment type="subunit">
    <text evidence="3">The complex is composed of two ATP-binding proteins (UgpC), two transmembrane proteins (UgpA and UgpE) and a solute-binding protein (UgpB).</text>
</comment>
<evidence type="ECO:0000256" key="2">
    <source>
        <dbReference type="ARBA" id="ARBA00008520"/>
    </source>
</evidence>
<dbReference type="PROSITE" id="PS01037">
    <property type="entry name" value="SBP_BACTERIAL_1"/>
    <property type="match status" value="1"/>
</dbReference>
<dbReference type="GO" id="GO:0055085">
    <property type="term" value="P:transmembrane transport"/>
    <property type="evidence" value="ECO:0007669"/>
    <property type="project" value="InterPro"/>
</dbReference>
<feature type="chain" id="PRO_5012190652" description="sn-glycerol-3-phosphate-binding periplasmic protein UgpB" evidence="9">
    <location>
        <begin position="24"/>
        <end position="444"/>
    </location>
</feature>
<evidence type="ECO:0000256" key="7">
    <source>
        <dbReference type="ARBA" id="ARBA00022764"/>
    </source>
</evidence>
<sequence length="444" mass="48725">MSISRLLCATSLIATAIALPASAKTTFEFWYGLSGDLSNRIQEMCQSFNAAQDDYEIKCISQDTYENNLQATIAAFRANMQPTISQISDGGTLDLMLSGAYVPVRQLMEENGYDIDWSDYFPGIAAYYATSQGEMLSMPFNSSTAVIYYNTGALADVGFDGVPETWEQVEDVAQRMKDAGYECPIAFDPTGIWQWFEQAAMVADIPLANRGNGYEGLDAELVFNRNAMVDQVAFYKRLYDNGLMVHKSRTAGETANEAFMQGHCQISSSSIADHGTFSTQSAEGVQWTAAMLPIWEGTTRTNSVVGGASLWTLQGKSPEEYKGAAAFYAFIADPEQARWWSTVTGYIPVTNSAFQALSESGFYDAAPFKGRELAIASLTATAPTENTRGLRLGNFNSIRTQLGEMMQSVLFSDVPVQTALDETAARGNEVLRRFERTYNGVQLP</sequence>
<feature type="signal peptide" evidence="9">
    <location>
        <begin position="1"/>
        <end position="23"/>
    </location>
</feature>
<comment type="function">
    <text evidence="8">Part of the ABC transporter complex UgpBAEC involved in sn-glycerol-3-phosphate (G3P) import. Binds G3P.</text>
</comment>
<accession>A0A1W6NX98</accession>
<keyword evidence="11" id="KW-1185">Reference proteome</keyword>
<evidence type="ECO:0000256" key="4">
    <source>
        <dbReference type="ARBA" id="ARBA00017470"/>
    </source>
</evidence>
<evidence type="ECO:0000256" key="8">
    <source>
        <dbReference type="ARBA" id="ARBA00034473"/>
    </source>
</evidence>
<reference evidence="10 11" key="1">
    <citation type="submission" date="2017-02" db="EMBL/GenBank/DDBJ databases">
        <title>Ketogulonicigenium robustum SPU B003 Genome sequencing and assembly.</title>
        <authorList>
            <person name="Li Y."/>
            <person name="Liu L."/>
            <person name="Wang C."/>
            <person name="Zhang M."/>
            <person name="Zhang T."/>
            <person name="Zhang Y."/>
        </authorList>
    </citation>
    <scope>NUCLEOTIDE SEQUENCE [LARGE SCALE GENOMIC DNA]</scope>
    <source>
        <strain evidence="10 11">SPU_B003</strain>
    </source>
</reference>
<evidence type="ECO:0000256" key="5">
    <source>
        <dbReference type="ARBA" id="ARBA00022448"/>
    </source>
</evidence>
<protein>
    <recommendedName>
        <fullName evidence="4">sn-glycerol-3-phosphate-binding periplasmic protein UgpB</fullName>
    </recommendedName>
</protein>
<dbReference type="STRING" id="92947.BVG79_00457"/>
<keyword evidence="7" id="KW-0574">Periplasm</keyword>
<evidence type="ECO:0000256" key="6">
    <source>
        <dbReference type="ARBA" id="ARBA00022729"/>
    </source>
</evidence>
<dbReference type="KEGG" id="kro:BVG79_00457"/>
<evidence type="ECO:0000256" key="3">
    <source>
        <dbReference type="ARBA" id="ARBA00011557"/>
    </source>
</evidence>
<evidence type="ECO:0000256" key="9">
    <source>
        <dbReference type="SAM" id="SignalP"/>
    </source>
</evidence>
<gene>
    <name evidence="10" type="primary">ugpB</name>
    <name evidence="10" type="ORF">BVG79_00457</name>
</gene>
<proteinExistence type="inferred from homology"/>
<name>A0A1W6NX98_9RHOB</name>